<protein>
    <submittedName>
        <fullName evidence="1">Uncharacterized protein</fullName>
    </submittedName>
</protein>
<proteinExistence type="evidence at transcript level"/>
<sequence length="76" mass="8806">MFLPMIAQLSLAFALYHQHKEHPTTCKGCNHLDSNLPEHHKDQKLSLTEIPTKPILHHSETNTVEFLTEKSIRHKL</sequence>
<dbReference type="EMBL" id="BT137615">
    <property type="protein sequence ID" value="AFK37410.1"/>
    <property type="molecule type" value="mRNA"/>
</dbReference>
<organism evidence="1">
    <name type="scientific">Lotus japonicus</name>
    <name type="common">Lotus corniculatus var. japonicus</name>
    <dbReference type="NCBI Taxonomy" id="34305"/>
    <lineage>
        <taxon>Eukaryota</taxon>
        <taxon>Viridiplantae</taxon>
        <taxon>Streptophyta</taxon>
        <taxon>Embryophyta</taxon>
        <taxon>Tracheophyta</taxon>
        <taxon>Spermatophyta</taxon>
        <taxon>Magnoliopsida</taxon>
        <taxon>eudicotyledons</taxon>
        <taxon>Gunneridae</taxon>
        <taxon>Pentapetalae</taxon>
        <taxon>rosids</taxon>
        <taxon>fabids</taxon>
        <taxon>Fabales</taxon>
        <taxon>Fabaceae</taxon>
        <taxon>Papilionoideae</taxon>
        <taxon>50 kb inversion clade</taxon>
        <taxon>NPAAA clade</taxon>
        <taxon>Hologalegina</taxon>
        <taxon>robinioid clade</taxon>
        <taxon>Loteae</taxon>
        <taxon>Lotus</taxon>
    </lineage>
</organism>
<dbReference type="AlphaFoldDB" id="I3SAW8"/>
<accession>I3SAW8</accession>
<reference evidence="1" key="1">
    <citation type="submission" date="2012-05" db="EMBL/GenBank/DDBJ databases">
        <authorList>
            <person name="Krishnakumar V."/>
            <person name="Cheung F."/>
            <person name="Xiao Y."/>
            <person name="Chan A."/>
            <person name="Moskal W.A."/>
            <person name="Town C.D."/>
        </authorList>
    </citation>
    <scope>NUCLEOTIDE SEQUENCE</scope>
</reference>
<name>I3SAW8_LOTJA</name>
<evidence type="ECO:0000313" key="1">
    <source>
        <dbReference type="EMBL" id="AFK37410.1"/>
    </source>
</evidence>